<dbReference type="VEuPathDB" id="FungiDB:ASPFODRAFT_48142"/>
<reference evidence="2" key="1">
    <citation type="journal article" date="2017" name="Genome Biol.">
        <title>Comparative genomics reveals high biological diversity and specific adaptations in the industrially and medically important fungal genus Aspergillus.</title>
        <authorList>
            <person name="de Vries R.P."/>
            <person name="Riley R."/>
            <person name="Wiebenga A."/>
            <person name="Aguilar-Osorio G."/>
            <person name="Amillis S."/>
            <person name="Uchima C.A."/>
            <person name="Anderluh G."/>
            <person name="Asadollahi M."/>
            <person name="Askin M."/>
            <person name="Barry K."/>
            <person name="Battaglia E."/>
            <person name="Bayram O."/>
            <person name="Benocci T."/>
            <person name="Braus-Stromeyer S.A."/>
            <person name="Caldana C."/>
            <person name="Canovas D."/>
            <person name="Cerqueira G.C."/>
            <person name="Chen F."/>
            <person name="Chen W."/>
            <person name="Choi C."/>
            <person name="Clum A."/>
            <person name="Dos Santos R.A."/>
            <person name="Damasio A.R."/>
            <person name="Diallinas G."/>
            <person name="Emri T."/>
            <person name="Fekete E."/>
            <person name="Flipphi M."/>
            <person name="Freyberg S."/>
            <person name="Gallo A."/>
            <person name="Gournas C."/>
            <person name="Habgood R."/>
            <person name="Hainaut M."/>
            <person name="Harispe M.L."/>
            <person name="Henrissat B."/>
            <person name="Hilden K.S."/>
            <person name="Hope R."/>
            <person name="Hossain A."/>
            <person name="Karabika E."/>
            <person name="Karaffa L."/>
            <person name="Karanyi Z."/>
            <person name="Krasevec N."/>
            <person name="Kuo A."/>
            <person name="Kusch H."/>
            <person name="LaButti K."/>
            <person name="Lagendijk E.L."/>
            <person name="Lapidus A."/>
            <person name="Levasseur A."/>
            <person name="Lindquist E."/>
            <person name="Lipzen A."/>
            <person name="Logrieco A.F."/>
            <person name="MacCabe A."/>
            <person name="Maekelae M.R."/>
            <person name="Malavazi I."/>
            <person name="Melin P."/>
            <person name="Meyer V."/>
            <person name="Mielnichuk N."/>
            <person name="Miskei M."/>
            <person name="Molnar A.P."/>
            <person name="Mule G."/>
            <person name="Ngan C.Y."/>
            <person name="Orejas M."/>
            <person name="Orosz E."/>
            <person name="Ouedraogo J.P."/>
            <person name="Overkamp K.M."/>
            <person name="Park H.-S."/>
            <person name="Perrone G."/>
            <person name="Piumi F."/>
            <person name="Punt P.J."/>
            <person name="Ram A.F."/>
            <person name="Ramon A."/>
            <person name="Rauscher S."/>
            <person name="Record E."/>
            <person name="Riano-Pachon D.M."/>
            <person name="Robert V."/>
            <person name="Roehrig J."/>
            <person name="Ruller R."/>
            <person name="Salamov A."/>
            <person name="Salih N.S."/>
            <person name="Samson R.A."/>
            <person name="Sandor E."/>
            <person name="Sanguinetti M."/>
            <person name="Schuetze T."/>
            <person name="Sepcic K."/>
            <person name="Shelest E."/>
            <person name="Sherlock G."/>
            <person name="Sophianopoulou V."/>
            <person name="Squina F.M."/>
            <person name="Sun H."/>
            <person name="Susca A."/>
            <person name="Todd R.B."/>
            <person name="Tsang A."/>
            <person name="Unkles S.E."/>
            <person name="van de Wiele N."/>
            <person name="van Rossen-Uffink D."/>
            <person name="Oliveira J.V."/>
            <person name="Vesth T.C."/>
            <person name="Visser J."/>
            <person name="Yu J.-H."/>
            <person name="Zhou M."/>
            <person name="Andersen M.R."/>
            <person name="Archer D.B."/>
            <person name="Baker S.E."/>
            <person name="Benoit I."/>
            <person name="Brakhage A.A."/>
            <person name="Braus G.H."/>
            <person name="Fischer R."/>
            <person name="Frisvad J.C."/>
            <person name="Goldman G.H."/>
            <person name="Houbraken J."/>
            <person name="Oakley B."/>
            <person name="Pocsi I."/>
            <person name="Scazzocchio C."/>
            <person name="Seiboth B."/>
            <person name="vanKuyk P.A."/>
            <person name="Wortman J."/>
            <person name="Dyer P.S."/>
            <person name="Grigoriev I.V."/>
        </authorList>
    </citation>
    <scope>NUCLEOTIDE SEQUENCE [LARGE SCALE GENOMIC DNA]</scope>
    <source>
        <strain evidence="2">CBS 106.47</strain>
    </source>
</reference>
<organism evidence="1 2">
    <name type="scientific">Aspergillus luchuensis (strain CBS 106.47)</name>
    <dbReference type="NCBI Taxonomy" id="1137211"/>
    <lineage>
        <taxon>Eukaryota</taxon>
        <taxon>Fungi</taxon>
        <taxon>Dikarya</taxon>
        <taxon>Ascomycota</taxon>
        <taxon>Pezizomycotina</taxon>
        <taxon>Eurotiomycetes</taxon>
        <taxon>Eurotiomycetidae</taxon>
        <taxon>Eurotiales</taxon>
        <taxon>Aspergillaceae</taxon>
        <taxon>Aspergillus</taxon>
        <taxon>Aspergillus subgen. Circumdati</taxon>
    </lineage>
</organism>
<proteinExistence type="predicted"/>
<dbReference type="EMBL" id="KV878244">
    <property type="protein sequence ID" value="OJZ84173.1"/>
    <property type="molecule type" value="Genomic_DNA"/>
</dbReference>
<evidence type="ECO:0000313" key="1">
    <source>
        <dbReference type="EMBL" id="OJZ84173.1"/>
    </source>
</evidence>
<dbReference type="Proteomes" id="UP000184063">
    <property type="component" value="Unassembled WGS sequence"/>
</dbReference>
<evidence type="ECO:0000313" key="2">
    <source>
        <dbReference type="Proteomes" id="UP000184063"/>
    </source>
</evidence>
<protein>
    <submittedName>
        <fullName evidence="1">Uncharacterized protein</fullName>
    </submittedName>
</protein>
<gene>
    <name evidence="1" type="ORF">ASPFODRAFT_48142</name>
</gene>
<accession>A0A1M3TBX7</accession>
<dbReference type="AlphaFoldDB" id="A0A1M3TBX7"/>
<name>A0A1M3TBX7_ASPLC</name>
<sequence>MCLDLDNISLRPHPPLIGLEETWRCSLPNKSFLSIRHTSYKHPGKGEATVAHLPGLGKILGMNKIYDTIIEASCSSSIHPPVDNARLKTK</sequence>